<dbReference type="STRING" id="452471.Aasi_1814"/>
<dbReference type="InterPro" id="IPR006597">
    <property type="entry name" value="Sel1-like"/>
</dbReference>
<dbReference type="Pfam" id="PF08238">
    <property type="entry name" value="Sel1"/>
    <property type="match status" value="5"/>
</dbReference>
<dbReference type="PANTHER" id="PTHR43628:SF1">
    <property type="entry name" value="CHITIN SYNTHASE REGULATORY FACTOR 2-RELATED"/>
    <property type="match status" value="1"/>
</dbReference>
<dbReference type="InterPro" id="IPR011990">
    <property type="entry name" value="TPR-like_helical_dom_sf"/>
</dbReference>
<keyword evidence="3" id="KW-1185">Reference proteome</keyword>
<dbReference type="Proteomes" id="UP000001227">
    <property type="component" value="Chromosome"/>
</dbReference>
<evidence type="ECO:0000256" key="1">
    <source>
        <dbReference type="SAM" id="SignalP"/>
    </source>
</evidence>
<dbReference type="SMART" id="SM00671">
    <property type="entry name" value="SEL1"/>
    <property type="match status" value="5"/>
</dbReference>
<dbReference type="eggNOG" id="COG0790">
    <property type="taxonomic scope" value="Bacteria"/>
</dbReference>
<reference evidence="2 3" key="1">
    <citation type="journal article" date="2010" name="J. Bacteriol.">
        <title>The genome of the amoeba symbiont 'Candidatus Amoebophilus asiaticus' reveals common mechanisms for host cell interaction among amoeba-associated bacteria.</title>
        <authorList>
            <person name="Schmitz-Esser S."/>
            <person name="Tischler P."/>
            <person name="Arnold R."/>
            <person name="Montanaro J."/>
            <person name="Wagner M."/>
            <person name="Rattei T."/>
            <person name="Horn M."/>
        </authorList>
    </citation>
    <scope>NUCLEOTIDE SEQUENCE [LARGE SCALE GENOMIC DNA]</scope>
    <source>
        <strain evidence="2 3">5a2</strain>
    </source>
</reference>
<feature type="chain" id="PRO_5002928993" description="Sel1 domain protein repeat-containing protein" evidence="1">
    <location>
        <begin position="20"/>
        <end position="822"/>
    </location>
</feature>
<dbReference type="AlphaFoldDB" id="C3L427"/>
<organism evidence="2 3">
    <name type="scientific">Amoebophilus asiaticus (strain 5a2)</name>
    <dbReference type="NCBI Taxonomy" id="452471"/>
    <lineage>
        <taxon>Bacteria</taxon>
        <taxon>Pseudomonadati</taxon>
        <taxon>Bacteroidota</taxon>
        <taxon>Cytophagia</taxon>
        <taxon>Cytophagales</taxon>
        <taxon>Amoebophilaceae</taxon>
        <taxon>Candidatus Amoebophilus</taxon>
    </lineage>
</organism>
<accession>C3L427</accession>
<dbReference type="KEGG" id="aas:Aasi_1814"/>
<evidence type="ECO:0000313" key="3">
    <source>
        <dbReference type="Proteomes" id="UP000001227"/>
    </source>
</evidence>
<dbReference type="InterPro" id="IPR052945">
    <property type="entry name" value="Mitotic_Regulator"/>
</dbReference>
<dbReference type="HOGENOM" id="CLU_313243_0_0_10"/>
<evidence type="ECO:0000313" key="2">
    <source>
        <dbReference type="EMBL" id="ACP21068.1"/>
    </source>
</evidence>
<feature type="signal peptide" evidence="1">
    <location>
        <begin position="1"/>
        <end position="19"/>
    </location>
</feature>
<evidence type="ECO:0008006" key="4">
    <source>
        <dbReference type="Google" id="ProtNLM"/>
    </source>
</evidence>
<gene>
    <name evidence="2" type="ordered locus">Aasi_1814</name>
</gene>
<sequence>MRRIVLCILLIVASSSYQTCVTEVVNQRHGEGLIMNVTSRQDRKMEVYISLGARRNEAIIGNYRLRVRLFSTTERDATSFIDYINGAGRHERATNIDQPLSYFTREERINLESEEILIPFTFIPGLEVTNAKICFELFNEAGMLISSANVSWEHTIIEPENNLMLLESAEIHRMEELEALDVLPVNYGNTFTTLTGEHSHIKVGSKPQKELTTAFYLNNAKHKVTLREVENREKIDARLELEKMVIPARYNNMSNQELAKRANENDLYAQELMVRKVMAEGSFLSLLKLADPYNWKGIREKVQQDGRYIYILLSRPNQIKDDAICNLFVDSVIEHAQAGDSLVQTNLGMMYLAGKGVQINSDQGLACLIQATEKNFGLAYYMLGQVYKHGIGIKKNTKEVVKWHIEAANQGIIRSKYNLRDIYIASILFDKAEVEEEMDEEEGLKKEIEWLAKVADKEGDKNAQAALGLIYCIGKGVEQNVELGLEWLNMATDYRNKTLLSDHYLIKRIGDIYYYGMLGTAKDSKKAIELYIKAAEGGMVAAQKRLVKVYFKGEYVEQDFAQAIFWALQAKDKAWLLDKFEINLNNPLMYNQVKRDFEALGKDLLVSCRRMRAREKHSLIGRHADMLPDLFQGLKEIIDELMKWGQQLKSQSGLLINFMNFKDPSFKSIIQERQTETGVIPYVKEYEYQEKNYISFGESNVRFADQLLEEQVYQTHYNEALNLLEIITSIYKKAQVKLICEAKEIKKVLSKLHIDEKIKEQMFLKELNGKIRIINLFNVKLKLLEDKKKQFMSFYQLLFKQIEKGLFVRNKQFKAKHSYIFD</sequence>
<keyword evidence="1" id="KW-0732">Signal</keyword>
<proteinExistence type="predicted"/>
<dbReference type="SUPFAM" id="SSF81901">
    <property type="entry name" value="HCP-like"/>
    <property type="match status" value="2"/>
</dbReference>
<dbReference type="PANTHER" id="PTHR43628">
    <property type="entry name" value="ACTIVATOR OF C KINASE PROTEIN 1-RELATED"/>
    <property type="match status" value="1"/>
</dbReference>
<dbReference type="Gene3D" id="1.25.40.10">
    <property type="entry name" value="Tetratricopeptide repeat domain"/>
    <property type="match status" value="2"/>
</dbReference>
<name>C3L427_AMOA5</name>
<dbReference type="EMBL" id="CP001102">
    <property type="protein sequence ID" value="ACP21068.1"/>
    <property type="molecule type" value="Genomic_DNA"/>
</dbReference>
<protein>
    <recommendedName>
        <fullName evidence="4">Sel1 domain protein repeat-containing protein</fullName>
    </recommendedName>
</protein>